<comment type="caution">
    <text evidence="1">The sequence shown here is derived from an EMBL/GenBank/DDBJ whole genome shotgun (WGS) entry which is preliminary data.</text>
</comment>
<dbReference type="EMBL" id="BART01017620">
    <property type="protein sequence ID" value="GAG79880.1"/>
    <property type="molecule type" value="Genomic_DNA"/>
</dbReference>
<proteinExistence type="predicted"/>
<organism evidence="1">
    <name type="scientific">marine sediment metagenome</name>
    <dbReference type="NCBI Taxonomy" id="412755"/>
    <lineage>
        <taxon>unclassified sequences</taxon>
        <taxon>metagenomes</taxon>
        <taxon>ecological metagenomes</taxon>
    </lineage>
</organism>
<reference evidence="1" key="1">
    <citation type="journal article" date="2014" name="Front. Microbiol.">
        <title>High frequency of phylogenetically diverse reductive dehalogenase-homologous genes in deep subseafloor sedimentary metagenomes.</title>
        <authorList>
            <person name="Kawai M."/>
            <person name="Futagami T."/>
            <person name="Toyoda A."/>
            <person name="Takaki Y."/>
            <person name="Nishi S."/>
            <person name="Hori S."/>
            <person name="Arai W."/>
            <person name="Tsubouchi T."/>
            <person name="Morono Y."/>
            <person name="Uchiyama I."/>
            <person name="Ito T."/>
            <person name="Fujiyama A."/>
            <person name="Inagaki F."/>
            <person name="Takami H."/>
        </authorList>
    </citation>
    <scope>NUCLEOTIDE SEQUENCE</scope>
    <source>
        <strain evidence="1">Expedition CK06-06</strain>
    </source>
</reference>
<protein>
    <submittedName>
        <fullName evidence="1">Uncharacterized protein</fullName>
    </submittedName>
</protein>
<accession>X1ABT5</accession>
<name>X1ABT5_9ZZZZ</name>
<sequence length="43" mass="4939">MLCPPFQFNPYDDTLLLAELEDQFDDIEDRLILIAAALIIIDT</sequence>
<dbReference type="AlphaFoldDB" id="X1ABT5"/>
<feature type="non-terminal residue" evidence="1">
    <location>
        <position position="43"/>
    </location>
</feature>
<evidence type="ECO:0000313" key="1">
    <source>
        <dbReference type="EMBL" id="GAG79880.1"/>
    </source>
</evidence>
<gene>
    <name evidence="1" type="ORF">S01H4_33473</name>
</gene>